<sequence>MSTSIQGTSTGDTSSPRLQHCMISSEKKLTINNGKFMQVLGDVHLYATSPFDASDWTSATQTTREDESNLNMLLSGEGIQSSGNSYVVHGNLHQHIHYHHSSSLARASTKFRAWMRHAKRHLCL</sequence>
<comment type="caution">
    <text evidence="1">The sequence shown here is derived from an EMBL/GenBank/DDBJ whole genome shotgun (WGS) entry which is preliminary data.</text>
</comment>
<dbReference type="Proteomes" id="UP000807469">
    <property type="component" value="Unassembled WGS sequence"/>
</dbReference>
<gene>
    <name evidence="1" type="ORF">BDN70DRAFT_308146</name>
</gene>
<dbReference type="EMBL" id="MU155370">
    <property type="protein sequence ID" value="KAF9474618.1"/>
    <property type="molecule type" value="Genomic_DNA"/>
</dbReference>
<evidence type="ECO:0000313" key="2">
    <source>
        <dbReference type="Proteomes" id="UP000807469"/>
    </source>
</evidence>
<protein>
    <submittedName>
        <fullName evidence="1">Uncharacterized protein</fullName>
    </submittedName>
</protein>
<proteinExistence type="predicted"/>
<keyword evidence="2" id="KW-1185">Reference proteome</keyword>
<dbReference type="AlphaFoldDB" id="A0A9P5YRN2"/>
<accession>A0A9P5YRN2</accession>
<reference evidence="1" key="1">
    <citation type="submission" date="2020-11" db="EMBL/GenBank/DDBJ databases">
        <authorList>
            <consortium name="DOE Joint Genome Institute"/>
            <person name="Ahrendt S."/>
            <person name="Riley R."/>
            <person name="Andreopoulos W."/>
            <person name="Labutti K."/>
            <person name="Pangilinan J."/>
            <person name="Ruiz-Duenas F.J."/>
            <person name="Barrasa J.M."/>
            <person name="Sanchez-Garcia M."/>
            <person name="Camarero S."/>
            <person name="Miyauchi S."/>
            <person name="Serrano A."/>
            <person name="Linde D."/>
            <person name="Babiker R."/>
            <person name="Drula E."/>
            <person name="Ayuso-Fernandez I."/>
            <person name="Pacheco R."/>
            <person name="Padilla G."/>
            <person name="Ferreira P."/>
            <person name="Barriuso J."/>
            <person name="Kellner H."/>
            <person name="Castanera R."/>
            <person name="Alfaro M."/>
            <person name="Ramirez L."/>
            <person name="Pisabarro A.G."/>
            <person name="Kuo A."/>
            <person name="Tritt A."/>
            <person name="Lipzen A."/>
            <person name="He G."/>
            <person name="Yan M."/>
            <person name="Ng V."/>
            <person name="Cullen D."/>
            <person name="Martin F."/>
            <person name="Rosso M.-N."/>
            <person name="Henrissat B."/>
            <person name="Hibbett D."/>
            <person name="Martinez A.T."/>
            <person name="Grigoriev I.V."/>
        </authorList>
    </citation>
    <scope>NUCLEOTIDE SEQUENCE</scope>
    <source>
        <strain evidence="1">CIRM-BRFM 674</strain>
    </source>
</reference>
<name>A0A9P5YRN2_9AGAR</name>
<organism evidence="1 2">
    <name type="scientific">Pholiota conissans</name>
    <dbReference type="NCBI Taxonomy" id="109636"/>
    <lineage>
        <taxon>Eukaryota</taxon>
        <taxon>Fungi</taxon>
        <taxon>Dikarya</taxon>
        <taxon>Basidiomycota</taxon>
        <taxon>Agaricomycotina</taxon>
        <taxon>Agaricomycetes</taxon>
        <taxon>Agaricomycetidae</taxon>
        <taxon>Agaricales</taxon>
        <taxon>Agaricineae</taxon>
        <taxon>Strophariaceae</taxon>
        <taxon>Pholiota</taxon>
    </lineage>
</organism>
<evidence type="ECO:0000313" key="1">
    <source>
        <dbReference type="EMBL" id="KAF9474618.1"/>
    </source>
</evidence>